<reference evidence="1" key="1">
    <citation type="submission" date="2021-06" db="EMBL/GenBank/DDBJ databases">
        <authorList>
            <person name="Kallberg Y."/>
            <person name="Tangrot J."/>
            <person name="Rosling A."/>
        </authorList>
    </citation>
    <scope>NUCLEOTIDE SEQUENCE</scope>
    <source>
        <strain evidence="1">28 12/20/2015</strain>
    </source>
</reference>
<proteinExistence type="predicted"/>
<evidence type="ECO:0000313" key="1">
    <source>
        <dbReference type="EMBL" id="CAG8641484.1"/>
    </source>
</evidence>
<name>A0ACA9NBL8_9GLOM</name>
<protein>
    <submittedName>
        <fullName evidence="1">16191_t:CDS:1</fullName>
    </submittedName>
</protein>
<keyword evidence="2" id="KW-1185">Reference proteome</keyword>
<comment type="caution">
    <text evidence="1">The sequence shown here is derived from an EMBL/GenBank/DDBJ whole genome shotgun (WGS) entry which is preliminary data.</text>
</comment>
<feature type="non-terminal residue" evidence="1">
    <location>
        <position position="1"/>
    </location>
</feature>
<dbReference type="EMBL" id="CAJVPW010013072">
    <property type="protein sequence ID" value="CAG8641484.1"/>
    <property type="molecule type" value="Genomic_DNA"/>
</dbReference>
<organism evidence="1 2">
    <name type="scientific">Cetraspora pellucida</name>
    <dbReference type="NCBI Taxonomy" id="1433469"/>
    <lineage>
        <taxon>Eukaryota</taxon>
        <taxon>Fungi</taxon>
        <taxon>Fungi incertae sedis</taxon>
        <taxon>Mucoromycota</taxon>
        <taxon>Glomeromycotina</taxon>
        <taxon>Glomeromycetes</taxon>
        <taxon>Diversisporales</taxon>
        <taxon>Gigasporaceae</taxon>
        <taxon>Cetraspora</taxon>
    </lineage>
</organism>
<dbReference type="Proteomes" id="UP000789366">
    <property type="component" value="Unassembled WGS sequence"/>
</dbReference>
<sequence length="75" mass="8586">EIELGANDKIIQVFHFTKEPLRTHRIPFKFVIKAVADKYHYPHSIDVILSDYGLTDELLGLDHVDKTGHMGRVEG</sequence>
<gene>
    <name evidence="1" type="ORF">SPELUC_LOCUS8586</name>
</gene>
<evidence type="ECO:0000313" key="2">
    <source>
        <dbReference type="Proteomes" id="UP000789366"/>
    </source>
</evidence>
<accession>A0ACA9NBL8</accession>